<dbReference type="SUPFAM" id="SSF52540">
    <property type="entry name" value="P-loop containing nucleoside triphosphate hydrolases"/>
    <property type="match status" value="1"/>
</dbReference>
<evidence type="ECO:0000313" key="2">
    <source>
        <dbReference type="EMBL" id="SLM48062.1"/>
    </source>
</evidence>
<dbReference type="KEGG" id="nja:NSJP_1890"/>
<protein>
    <recommendedName>
        <fullName evidence="1">Endonuclease GajA/Old nuclease/RecF-like AAA domain-containing protein</fullName>
    </recommendedName>
</protein>
<dbReference type="AlphaFoldDB" id="A0A1W1I4Z0"/>
<dbReference type="Pfam" id="PF13175">
    <property type="entry name" value="AAA_15"/>
    <property type="match status" value="1"/>
</dbReference>
<dbReference type="InterPro" id="IPR027417">
    <property type="entry name" value="P-loop_NTPase"/>
</dbReference>
<dbReference type="EMBL" id="LT828648">
    <property type="protein sequence ID" value="SLM48062.1"/>
    <property type="molecule type" value="Genomic_DNA"/>
</dbReference>
<sequence>MRIKNIAIKNFRSIKDANLLFPENNLLILVGANNAGKSNIVRTVNNILGPEWWTHEKLQARDHYGHDTDNQISIKLSFDTQDIISFKWHYQQSQYKLFGNGSFLTNELKGQFPCTYLGADRTFDRQCHSTIGHCWEE</sequence>
<feature type="domain" description="Endonuclease GajA/Old nuclease/RecF-like AAA" evidence="1">
    <location>
        <begin position="1"/>
        <end position="94"/>
    </location>
</feature>
<dbReference type="Proteomes" id="UP000192042">
    <property type="component" value="Chromosome I"/>
</dbReference>
<dbReference type="InterPro" id="IPR041685">
    <property type="entry name" value="AAA_GajA/Old/RecF-like"/>
</dbReference>
<gene>
    <name evidence="2" type="ORF">NSJP_1890</name>
</gene>
<name>A0A1W1I4Z0_9BACT</name>
<dbReference type="STRING" id="1325564.NSJP_1890"/>
<accession>A0A1W1I4Z0</accession>
<dbReference type="RefSeq" id="WP_080886509.1">
    <property type="nucleotide sequence ID" value="NZ_LT828648.1"/>
</dbReference>
<evidence type="ECO:0000313" key="3">
    <source>
        <dbReference type="Proteomes" id="UP000192042"/>
    </source>
</evidence>
<reference evidence="2 3" key="1">
    <citation type="submission" date="2017-03" db="EMBL/GenBank/DDBJ databases">
        <authorList>
            <person name="Afonso C.L."/>
            <person name="Miller P.J."/>
            <person name="Scott M.A."/>
            <person name="Spackman E."/>
            <person name="Goraichik I."/>
            <person name="Dimitrov K.M."/>
            <person name="Suarez D.L."/>
            <person name="Swayne D.E."/>
        </authorList>
    </citation>
    <scope>NUCLEOTIDE SEQUENCE [LARGE SCALE GENOMIC DNA]</scope>
    <source>
        <strain evidence="2">Genome sequencing of Nitrospira japonica strain NJ11</strain>
    </source>
</reference>
<keyword evidence="3" id="KW-1185">Reference proteome</keyword>
<organism evidence="2 3">
    <name type="scientific">Nitrospira japonica</name>
    <dbReference type="NCBI Taxonomy" id="1325564"/>
    <lineage>
        <taxon>Bacteria</taxon>
        <taxon>Pseudomonadati</taxon>
        <taxon>Nitrospirota</taxon>
        <taxon>Nitrospiria</taxon>
        <taxon>Nitrospirales</taxon>
        <taxon>Nitrospiraceae</taxon>
        <taxon>Nitrospira</taxon>
    </lineage>
</organism>
<dbReference type="OrthoDB" id="9816534at2"/>
<proteinExistence type="predicted"/>
<evidence type="ECO:0000259" key="1">
    <source>
        <dbReference type="Pfam" id="PF13175"/>
    </source>
</evidence>
<dbReference type="Gene3D" id="3.40.50.300">
    <property type="entry name" value="P-loop containing nucleotide triphosphate hydrolases"/>
    <property type="match status" value="1"/>
</dbReference>